<organism evidence="1 2">
    <name type="scientific">Panagrellus redivivus</name>
    <name type="common">Microworm</name>
    <dbReference type="NCBI Taxonomy" id="6233"/>
    <lineage>
        <taxon>Eukaryota</taxon>
        <taxon>Metazoa</taxon>
        <taxon>Ecdysozoa</taxon>
        <taxon>Nematoda</taxon>
        <taxon>Chromadorea</taxon>
        <taxon>Rhabditida</taxon>
        <taxon>Tylenchina</taxon>
        <taxon>Panagrolaimomorpha</taxon>
        <taxon>Panagrolaimoidea</taxon>
        <taxon>Panagrolaimidae</taxon>
        <taxon>Panagrellus</taxon>
    </lineage>
</organism>
<dbReference type="Gene3D" id="3.80.10.10">
    <property type="entry name" value="Ribonuclease Inhibitor"/>
    <property type="match status" value="1"/>
</dbReference>
<evidence type="ECO:0000313" key="1">
    <source>
        <dbReference type="Proteomes" id="UP000492821"/>
    </source>
</evidence>
<sequence>MGESFADQMSYWRKLHFELYLHGNPLVCDDKLAWLIEFVKAGHVKETFWDTSNPREGPFISTCAAPEKHAGVALKNVKFD</sequence>
<dbReference type="WBParaSite" id="Pan_g15079.t1">
    <property type="protein sequence ID" value="Pan_g15079.t1"/>
    <property type="gene ID" value="Pan_g15079"/>
</dbReference>
<name>A0A7E4V0N1_PANRE</name>
<reference evidence="1" key="1">
    <citation type="journal article" date="2013" name="Genetics">
        <title>The draft genome and transcriptome of Panagrellus redivivus are shaped by the harsh demands of a free-living lifestyle.</title>
        <authorList>
            <person name="Srinivasan J."/>
            <person name="Dillman A.R."/>
            <person name="Macchietto M.G."/>
            <person name="Heikkinen L."/>
            <person name="Lakso M."/>
            <person name="Fracchia K.M."/>
            <person name="Antoshechkin I."/>
            <person name="Mortazavi A."/>
            <person name="Wong G."/>
            <person name="Sternberg P.W."/>
        </authorList>
    </citation>
    <scope>NUCLEOTIDE SEQUENCE [LARGE SCALE GENOMIC DNA]</scope>
    <source>
        <strain evidence="1">MT8872</strain>
    </source>
</reference>
<reference evidence="2" key="2">
    <citation type="submission" date="2020-10" db="UniProtKB">
        <authorList>
            <consortium name="WormBaseParasite"/>
        </authorList>
    </citation>
    <scope>IDENTIFICATION</scope>
</reference>
<dbReference type="AlphaFoldDB" id="A0A7E4V0N1"/>
<evidence type="ECO:0000313" key="2">
    <source>
        <dbReference type="WBParaSite" id="Pan_g15079.t1"/>
    </source>
</evidence>
<keyword evidence="1" id="KW-1185">Reference proteome</keyword>
<dbReference type="Proteomes" id="UP000492821">
    <property type="component" value="Unassembled WGS sequence"/>
</dbReference>
<protein>
    <submittedName>
        <fullName evidence="2">LRRCT domain-containing protein</fullName>
    </submittedName>
</protein>
<accession>A0A7E4V0N1</accession>
<proteinExistence type="predicted"/>
<dbReference type="InterPro" id="IPR032675">
    <property type="entry name" value="LRR_dom_sf"/>
</dbReference>